<dbReference type="InterPro" id="IPR013785">
    <property type="entry name" value="Aldolase_TIM"/>
</dbReference>
<dbReference type="Proteomes" id="UP000215137">
    <property type="component" value="Chromosome"/>
</dbReference>
<dbReference type="InterPro" id="IPR041720">
    <property type="entry name" value="FbaB-like"/>
</dbReference>
<evidence type="ECO:0000313" key="1">
    <source>
        <dbReference type="EMBL" id="ASV68148.1"/>
    </source>
</evidence>
<dbReference type="GO" id="GO:0004332">
    <property type="term" value="F:fructose-bisphosphate aldolase activity"/>
    <property type="evidence" value="ECO:0007669"/>
    <property type="project" value="InterPro"/>
</dbReference>
<sequence>MSKKRRMRRIFAEDGKALVLALDGYYFSNKTEGIDRAIHVLPQMVNQGLDAILVTYGMANIYEEEFPDVGMLLRVDMSSKIYDPSVPYTQAAFSVEDAVRLGADGVISMTFPGAENEEVAHDIALKLAKEADHWQMPYMCETLPYGYAVTNEASKSPDVIATAARLGTELGADIIKTRFTGTKDDQLIIQAAKRPVLALGGPKTNDFQEYLEFVHHCMSVGAKGVAVGRNVTQNEHPVAAIAALHTIIHKGGTVADAYQDYKALSQR</sequence>
<dbReference type="InterPro" id="IPR050456">
    <property type="entry name" value="DeoC/FbaB_aldolase"/>
</dbReference>
<dbReference type="EMBL" id="CP022983">
    <property type="protein sequence ID" value="ASV68148.1"/>
    <property type="molecule type" value="Genomic_DNA"/>
</dbReference>
<protein>
    <submittedName>
        <fullName evidence="1">Phospho-2-dehydro-3-deoxyheptonate aldolase</fullName>
    </submittedName>
</protein>
<dbReference type="OrthoDB" id="5915071at2"/>
<dbReference type="SMART" id="SM01133">
    <property type="entry name" value="DeoC"/>
    <property type="match status" value="1"/>
</dbReference>
<keyword evidence="2" id="KW-1185">Reference proteome</keyword>
<dbReference type="KEGG" id="bko:CKF48_12955"/>
<organism evidence="1 2">
    <name type="scientific">Cytobacillus kochii</name>
    <dbReference type="NCBI Taxonomy" id="859143"/>
    <lineage>
        <taxon>Bacteria</taxon>
        <taxon>Bacillati</taxon>
        <taxon>Bacillota</taxon>
        <taxon>Bacilli</taxon>
        <taxon>Bacillales</taxon>
        <taxon>Bacillaceae</taxon>
        <taxon>Cytobacillus</taxon>
    </lineage>
</organism>
<gene>
    <name evidence="1" type="ORF">CKF48_12955</name>
</gene>
<dbReference type="Gene3D" id="3.20.20.70">
    <property type="entry name" value="Aldolase class I"/>
    <property type="match status" value="1"/>
</dbReference>
<proteinExistence type="predicted"/>
<dbReference type="RefSeq" id="WP_095371718.1">
    <property type="nucleotide sequence ID" value="NZ_CP022983.1"/>
</dbReference>
<name>A0A248TIV8_9BACI</name>
<dbReference type="InterPro" id="IPR002915">
    <property type="entry name" value="DeoC/FbaB/LacD_aldolase"/>
</dbReference>
<dbReference type="AlphaFoldDB" id="A0A248TIV8"/>
<dbReference type="Pfam" id="PF01791">
    <property type="entry name" value="DeoC"/>
    <property type="match status" value="1"/>
</dbReference>
<reference evidence="1 2" key="1">
    <citation type="submission" date="2017-08" db="EMBL/GenBank/DDBJ databases">
        <title>Complete Genome Sequence of Bacillus kochii Oregon-R-modENCODE STRAIN BDGP4, isolated from Drosophila melanogaster gut.</title>
        <authorList>
            <person name="Wan K.H."/>
            <person name="Yu C."/>
            <person name="Park S."/>
            <person name="Hammonds A.S."/>
            <person name="Booth B.W."/>
            <person name="Celniker S.E."/>
        </authorList>
    </citation>
    <scope>NUCLEOTIDE SEQUENCE [LARGE SCALE GENOMIC DNA]</scope>
    <source>
        <strain evidence="1 2">BDGP4</strain>
    </source>
</reference>
<evidence type="ECO:0000313" key="2">
    <source>
        <dbReference type="Proteomes" id="UP000215137"/>
    </source>
</evidence>
<dbReference type="SUPFAM" id="SSF51569">
    <property type="entry name" value="Aldolase"/>
    <property type="match status" value="1"/>
</dbReference>
<dbReference type="PIRSF" id="PIRSF038992">
    <property type="entry name" value="Aldolase_Ia"/>
    <property type="match status" value="1"/>
</dbReference>
<dbReference type="PANTHER" id="PTHR47916">
    <property type="entry name" value="FRUCTOSE-BISPHOSPHATE ALDOLASE CLASS 1"/>
    <property type="match status" value="1"/>
</dbReference>
<accession>A0A248TIV8</accession>
<dbReference type="PANTHER" id="PTHR47916:SF1">
    <property type="entry name" value="3-HYDROXY-5-PHOSPHONOOXYPENTANE-2,4-DIONE THIOLASE"/>
    <property type="match status" value="1"/>
</dbReference>